<feature type="transmembrane region" description="Helical" evidence="15">
    <location>
        <begin position="103"/>
        <end position="127"/>
    </location>
</feature>
<evidence type="ECO:0000256" key="8">
    <source>
        <dbReference type="ARBA" id="ARBA00022991"/>
    </source>
</evidence>
<evidence type="ECO:0000256" key="9">
    <source>
        <dbReference type="ARBA" id="ARBA00023040"/>
    </source>
</evidence>
<keyword evidence="6" id="KW-0681">Retinal protein</keyword>
<evidence type="ECO:0000313" key="18">
    <source>
        <dbReference type="Proteomes" id="UP000729913"/>
    </source>
</evidence>
<dbReference type="PROSITE" id="PS00238">
    <property type="entry name" value="OPSIN"/>
    <property type="match status" value="1"/>
</dbReference>
<keyword evidence="13" id="KW-0807">Transducer</keyword>
<evidence type="ECO:0000256" key="12">
    <source>
        <dbReference type="ARBA" id="ARBA00023180"/>
    </source>
</evidence>
<keyword evidence="5 15" id="KW-0812">Transmembrane</keyword>
<feature type="domain" description="G-protein coupled receptors family 1 profile" evidence="16">
    <location>
        <begin position="139"/>
        <end position="333"/>
    </location>
</feature>
<evidence type="ECO:0000256" key="10">
    <source>
        <dbReference type="ARBA" id="ARBA00023136"/>
    </source>
</evidence>
<evidence type="ECO:0000256" key="1">
    <source>
        <dbReference type="ARBA" id="ARBA00004141"/>
    </source>
</evidence>
<comment type="subcellular location">
    <subcellularLocation>
        <location evidence="1">Membrane</location>
        <topology evidence="1">Multi-pass membrane protein</topology>
    </subcellularLocation>
</comment>
<keyword evidence="10 15" id="KW-0472">Membrane</keyword>
<evidence type="ECO:0000256" key="7">
    <source>
        <dbReference type="ARBA" id="ARBA00022989"/>
    </source>
</evidence>
<evidence type="ECO:0000256" key="11">
    <source>
        <dbReference type="ARBA" id="ARBA00023170"/>
    </source>
</evidence>
<keyword evidence="3" id="KW-0600">Photoreceptor protein</keyword>
<dbReference type="PANTHER" id="PTHR24240">
    <property type="entry name" value="OPSIN"/>
    <property type="match status" value="1"/>
</dbReference>
<keyword evidence="8" id="KW-0157">Chromophore</keyword>
<keyword evidence="7 15" id="KW-1133">Transmembrane helix</keyword>
<evidence type="ECO:0000259" key="16">
    <source>
        <dbReference type="PROSITE" id="PS50262"/>
    </source>
</evidence>
<dbReference type="InterPro" id="IPR000276">
    <property type="entry name" value="GPCR_Rhodpsn"/>
</dbReference>
<dbReference type="SUPFAM" id="SSF81321">
    <property type="entry name" value="Family A G protein-coupled receptor-like"/>
    <property type="match status" value="1"/>
</dbReference>
<evidence type="ECO:0000256" key="4">
    <source>
        <dbReference type="ARBA" id="ARBA00022606"/>
    </source>
</evidence>
<feature type="transmembrane region" description="Helical" evidence="15">
    <location>
        <begin position="219"/>
        <end position="247"/>
    </location>
</feature>
<dbReference type="Pfam" id="PF00001">
    <property type="entry name" value="7tm_1"/>
    <property type="match status" value="1"/>
</dbReference>
<evidence type="ECO:0000256" key="5">
    <source>
        <dbReference type="ARBA" id="ARBA00022692"/>
    </source>
</evidence>
<dbReference type="SMART" id="SM01381">
    <property type="entry name" value="7TM_GPCR_Srsx"/>
    <property type="match status" value="1"/>
</dbReference>
<evidence type="ECO:0000256" key="3">
    <source>
        <dbReference type="ARBA" id="ARBA00022543"/>
    </source>
</evidence>
<dbReference type="GO" id="GO:0007602">
    <property type="term" value="P:phototransduction"/>
    <property type="evidence" value="ECO:0007669"/>
    <property type="project" value="UniProtKB-KW"/>
</dbReference>
<dbReference type="EMBL" id="JAAOIC020000067">
    <property type="protein sequence ID" value="KAG8034823.1"/>
    <property type="molecule type" value="Genomic_DNA"/>
</dbReference>
<dbReference type="InterPro" id="IPR050125">
    <property type="entry name" value="GPCR_opsins"/>
</dbReference>
<dbReference type="GO" id="GO:0004930">
    <property type="term" value="F:G protein-coupled receptor activity"/>
    <property type="evidence" value="ECO:0007669"/>
    <property type="project" value="UniProtKB-KW"/>
</dbReference>
<dbReference type="Proteomes" id="UP000729913">
    <property type="component" value="Unassembled WGS sequence"/>
</dbReference>
<keyword evidence="18" id="KW-1185">Reference proteome</keyword>
<reference evidence="17" key="1">
    <citation type="submission" date="2020-03" db="EMBL/GenBank/DDBJ databases">
        <authorList>
            <person name="Chebbi M.A."/>
            <person name="Drezen J.M."/>
        </authorList>
    </citation>
    <scope>NUCLEOTIDE SEQUENCE</scope>
    <source>
        <tissue evidence="17">Whole body</tissue>
    </source>
</reference>
<evidence type="ECO:0000256" key="14">
    <source>
        <dbReference type="ARBA" id="ARBA00023305"/>
    </source>
</evidence>
<evidence type="ECO:0000256" key="13">
    <source>
        <dbReference type="ARBA" id="ARBA00023224"/>
    </source>
</evidence>
<dbReference type="InterPro" id="IPR027430">
    <property type="entry name" value="Retinal_BS"/>
</dbReference>
<comment type="similarity">
    <text evidence="2">Belongs to the G-protein coupled receptor 1 family.</text>
</comment>
<feature type="transmembrane region" description="Helical" evidence="15">
    <location>
        <begin position="139"/>
        <end position="158"/>
    </location>
</feature>
<keyword evidence="12" id="KW-0325">Glycoprotein</keyword>
<dbReference type="AlphaFoldDB" id="A0A8J5QZZ8"/>
<dbReference type="GO" id="GO:0007601">
    <property type="term" value="P:visual perception"/>
    <property type="evidence" value="ECO:0007669"/>
    <property type="project" value="UniProtKB-KW"/>
</dbReference>
<reference evidence="17" key="2">
    <citation type="submission" date="2021-04" db="EMBL/GenBank/DDBJ databases">
        <title>Genome-wide patterns of bracovirus chromosomal integration into multiple host tissues during parasitism.</title>
        <authorList>
            <person name="Chebbi M.A.C."/>
        </authorList>
    </citation>
    <scope>NUCLEOTIDE SEQUENCE</scope>
    <source>
        <tissue evidence="17">Whole body</tissue>
    </source>
</reference>
<sequence length="371" mass="40959">MDTTLIHSAMENVTSTIESISTILPASSLSTALTTTAASMEASPLSGVALISHAALSMGPHAAKQWMRYSNQTVADKVPEEMLHLVDPHWYQYPPMHHIWHKALGIVMVVIGILGWTGNGCVVYIFLIMPSLRTPNNILVVNLAFSDFLMMIIMSPPMGMAGTPLTIPRAIIQISVVWILALAWSLLPLFGWNRYVPEGNMTSCGTDYLTKDWFSRSYILVYSVFVYYTPLFTIIYCYWFIVSAVAAHEKAMREQAKKMNVASLRSGDQDGPSAEAKLAKVALTTVSLWFMAWTPYLVINYAGVFEASFLSPLFTIWGSLFSKTNACYNPLVYAVSHPKYRAALHEKLPCLGIGAPPPPKSDDSTSTKTDA</sequence>
<keyword evidence="11" id="KW-0675">Receptor</keyword>
<dbReference type="PROSITE" id="PS50262">
    <property type="entry name" value="G_PROTEIN_RECEP_F1_2"/>
    <property type="match status" value="1"/>
</dbReference>
<keyword evidence="9" id="KW-0297">G-protein coupled receptor</keyword>
<keyword evidence="4" id="KW-0716">Sensory transduction</keyword>
<dbReference type="GO" id="GO:0009881">
    <property type="term" value="F:photoreceptor activity"/>
    <property type="evidence" value="ECO:0007669"/>
    <property type="project" value="UniProtKB-KW"/>
</dbReference>
<evidence type="ECO:0000256" key="6">
    <source>
        <dbReference type="ARBA" id="ARBA00022925"/>
    </source>
</evidence>
<dbReference type="InterPro" id="IPR017452">
    <property type="entry name" value="GPCR_Rhodpsn_7TM"/>
</dbReference>
<comment type="caution">
    <text evidence="17">The sequence shown here is derived from an EMBL/GenBank/DDBJ whole genome shotgun (WGS) entry which is preliminary data.</text>
</comment>
<feature type="transmembrane region" description="Helical" evidence="15">
    <location>
        <begin position="170"/>
        <end position="192"/>
    </location>
</feature>
<gene>
    <name evidence="17" type="ORF">G9C98_007899</name>
</gene>
<evidence type="ECO:0000313" key="17">
    <source>
        <dbReference type="EMBL" id="KAG8034823.1"/>
    </source>
</evidence>
<accession>A0A8J5QZZ8</accession>
<dbReference type="GO" id="GO:0016020">
    <property type="term" value="C:membrane"/>
    <property type="evidence" value="ECO:0007669"/>
    <property type="project" value="UniProtKB-SubCell"/>
</dbReference>
<protein>
    <recommendedName>
        <fullName evidence="16">G-protein coupled receptors family 1 profile domain-containing protein</fullName>
    </recommendedName>
</protein>
<name>A0A8J5QZZ8_9HYME</name>
<organism evidence="17 18">
    <name type="scientific">Cotesia typhae</name>
    <dbReference type="NCBI Taxonomy" id="2053667"/>
    <lineage>
        <taxon>Eukaryota</taxon>
        <taxon>Metazoa</taxon>
        <taxon>Ecdysozoa</taxon>
        <taxon>Arthropoda</taxon>
        <taxon>Hexapoda</taxon>
        <taxon>Insecta</taxon>
        <taxon>Pterygota</taxon>
        <taxon>Neoptera</taxon>
        <taxon>Endopterygota</taxon>
        <taxon>Hymenoptera</taxon>
        <taxon>Apocrita</taxon>
        <taxon>Ichneumonoidea</taxon>
        <taxon>Braconidae</taxon>
        <taxon>Microgastrinae</taxon>
        <taxon>Cotesia</taxon>
    </lineage>
</organism>
<evidence type="ECO:0000256" key="15">
    <source>
        <dbReference type="SAM" id="Phobius"/>
    </source>
</evidence>
<dbReference type="OrthoDB" id="9996086at2759"/>
<keyword evidence="14" id="KW-0844">Vision</keyword>
<proteinExistence type="inferred from homology"/>
<evidence type="ECO:0000256" key="2">
    <source>
        <dbReference type="ARBA" id="ARBA00010663"/>
    </source>
</evidence>